<dbReference type="RefSeq" id="WP_120797242.1">
    <property type="nucleotide sequence ID" value="NZ_RBXL01000001.1"/>
</dbReference>
<dbReference type="SUPFAM" id="SSF53383">
    <property type="entry name" value="PLP-dependent transferases"/>
    <property type="match status" value="1"/>
</dbReference>
<evidence type="ECO:0000313" key="4">
    <source>
        <dbReference type="Proteomes" id="UP000274556"/>
    </source>
</evidence>
<evidence type="ECO:0000313" key="3">
    <source>
        <dbReference type="EMBL" id="RKT44864.1"/>
    </source>
</evidence>
<dbReference type="InterPro" id="IPR004839">
    <property type="entry name" value="Aminotransferase_I/II_large"/>
</dbReference>
<proteinExistence type="predicted"/>
<keyword evidence="4" id="KW-1185">Reference proteome</keyword>
<organism evidence="3 4">
    <name type="scientific">Thiocapsa rosea</name>
    <dbReference type="NCBI Taxonomy" id="69360"/>
    <lineage>
        <taxon>Bacteria</taxon>
        <taxon>Pseudomonadati</taxon>
        <taxon>Pseudomonadota</taxon>
        <taxon>Gammaproteobacteria</taxon>
        <taxon>Chromatiales</taxon>
        <taxon>Chromatiaceae</taxon>
        <taxon>Thiocapsa</taxon>
    </lineage>
</organism>
<name>A0A495V6G1_9GAMM</name>
<dbReference type="EMBL" id="RBXL01000001">
    <property type="protein sequence ID" value="RKT44864.1"/>
    <property type="molecule type" value="Genomic_DNA"/>
</dbReference>
<dbReference type="Pfam" id="PF00155">
    <property type="entry name" value="Aminotran_1_2"/>
    <property type="match status" value="1"/>
</dbReference>
<sequence length="377" mass="38541">MPDFTSALYLGMRHAHASLCPWAALTTGRPAALQPPPAEAAVAARLAVLMGCEAAVMAPSTLHLALDLLELVAGGRVALLVEAGTYPILRWGLPQVVASGIPVLALAHHNPGALDAAIAAVAAQGRRPIVVADGLCPATGAPAPLPDYLALVAATDGLLIIDDTQALGILGRSPDAGQPWGRDGGGTAAWHGLRSPALVVIASLAKGLGAPVAVLAGNRALITAFAARSRTRSHCSPPSAAHLAAADHALAENRATGEARRARLLRSIRRLHRRLDGYGIRVRGGLFPVQTPALSANAPAVHAGLAAGGIAAVLHQLEDGHPTALSLLVTADHQPWEIDLAAHALAGLASRTRAGRPAWRTDDERSAALSPRPVSGT</sequence>
<dbReference type="InterPro" id="IPR015421">
    <property type="entry name" value="PyrdxlP-dep_Trfase_major"/>
</dbReference>
<dbReference type="AlphaFoldDB" id="A0A495V6G1"/>
<dbReference type="Proteomes" id="UP000274556">
    <property type="component" value="Unassembled WGS sequence"/>
</dbReference>
<dbReference type="Gene3D" id="3.90.1150.10">
    <property type="entry name" value="Aspartate Aminotransferase, domain 1"/>
    <property type="match status" value="1"/>
</dbReference>
<gene>
    <name evidence="3" type="ORF">BDD21_2268</name>
</gene>
<feature type="region of interest" description="Disordered" evidence="1">
    <location>
        <begin position="353"/>
        <end position="377"/>
    </location>
</feature>
<feature type="domain" description="Aminotransferase class I/classII large" evidence="2">
    <location>
        <begin position="39"/>
        <end position="283"/>
    </location>
</feature>
<evidence type="ECO:0000259" key="2">
    <source>
        <dbReference type="Pfam" id="PF00155"/>
    </source>
</evidence>
<dbReference type="OrthoDB" id="9807157at2"/>
<protein>
    <submittedName>
        <fullName evidence="3">8-amino-7-oxononanoate synthase</fullName>
    </submittedName>
</protein>
<comment type="caution">
    <text evidence="3">The sequence shown here is derived from an EMBL/GenBank/DDBJ whole genome shotgun (WGS) entry which is preliminary data.</text>
</comment>
<dbReference type="InterPro" id="IPR015422">
    <property type="entry name" value="PyrdxlP-dep_Trfase_small"/>
</dbReference>
<accession>A0A495V6G1</accession>
<evidence type="ECO:0000256" key="1">
    <source>
        <dbReference type="SAM" id="MobiDB-lite"/>
    </source>
</evidence>
<dbReference type="InterPro" id="IPR015424">
    <property type="entry name" value="PyrdxlP-dep_Trfase"/>
</dbReference>
<reference evidence="3 4" key="1">
    <citation type="submission" date="2018-10" db="EMBL/GenBank/DDBJ databases">
        <title>Genomic Encyclopedia of Archaeal and Bacterial Type Strains, Phase II (KMG-II): from individual species to whole genera.</title>
        <authorList>
            <person name="Goeker M."/>
        </authorList>
    </citation>
    <scope>NUCLEOTIDE SEQUENCE [LARGE SCALE GENOMIC DNA]</scope>
    <source>
        <strain evidence="3 4">DSM 235</strain>
    </source>
</reference>
<dbReference type="Gene3D" id="3.40.640.10">
    <property type="entry name" value="Type I PLP-dependent aspartate aminotransferase-like (Major domain)"/>
    <property type="match status" value="1"/>
</dbReference>
<dbReference type="GO" id="GO:0030170">
    <property type="term" value="F:pyridoxal phosphate binding"/>
    <property type="evidence" value="ECO:0007669"/>
    <property type="project" value="InterPro"/>
</dbReference>